<dbReference type="CDD" id="cd00082">
    <property type="entry name" value="HisKA"/>
    <property type="match status" value="1"/>
</dbReference>
<keyword evidence="5" id="KW-0808">Transferase</keyword>
<evidence type="ECO:0000256" key="6">
    <source>
        <dbReference type="ARBA" id="ARBA00022777"/>
    </source>
</evidence>
<dbReference type="GO" id="GO:0004721">
    <property type="term" value="F:phosphoprotein phosphatase activity"/>
    <property type="evidence" value="ECO:0007669"/>
    <property type="project" value="TreeGrafter"/>
</dbReference>
<protein>
    <recommendedName>
        <fullName evidence="8">Sensor-like histidine kinase SenX3</fullName>
        <ecNumber evidence="3">2.7.13.3</ecNumber>
    </recommendedName>
</protein>
<keyword evidence="6" id="KW-0418">Kinase</keyword>
<dbReference type="SMART" id="SM00387">
    <property type="entry name" value="HATPase_c"/>
    <property type="match status" value="1"/>
</dbReference>
<dbReference type="SUPFAM" id="SSF55874">
    <property type="entry name" value="ATPase domain of HSP90 chaperone/DNA topoisomerase II/histidine kinase"/>
    <property type="match status" value="1"/>
</dbReference>
<evidence type="ECO:0000256" key="7">
    <source>
        <dbReference type="ARBA" id="ARBA00023012"/>
    </source>
</evidence>
<dbReference type="InterPro" id="IPR036890">
    <property type="entry name" value="HATPase_C_sf"/>
</dbReference>
<dbReference type="PROSITE" id="PS50109">
    <property type="entry name" value="HIS_KIN"/>
    <property type="match status" value="1"/>
</dbReference>
<keyword evidence="12" id="KW-1185">Reference proteome</keyword>
<dbReference type="FunFam" id="3.30.565.10:FF:000006">
    <property type="entry name" value="Sensor histidine kinase WalK"/>
    <property type="match status" value="1"/>
</dbReference>
<feature type="transmembrane region" description="Helical" evidence="9">
    <location>
        <begin position="24"/>
        <end position="51"/>
    </location>
</feature>
<comment type="subcellular location">
    <subcellularLocation>
        <location evidence="2">Cell membrane</location>
    </subcellularLocation>
</comment>
<dbReference type="Proteomes" id="UP000031121">
    <property type="component" value="Chromosome"/>
</dbReference>
<organism evidence="11 12">
    <name type="scientific">Berryella intestinalis</name>
    <dbReference type="NCBI Taxonomy" id="1531429"/>
    <lineage>
        <taxon>Bacteria</taxon>
        <taxon>Bacillati</taxon>
        <taxon>Actinomycetota</taxon>
        <taxon>Coriobacteriia</taxon>
        <taxon>Eggerthellales</taxon>
        <taxon>Eggerthellaceae</taxon>
        <taxon>Berryella</taxon>
    </lineage>
</organism>
<proteinExistence type="predicted"/>
<evidence type="ECO:0000256" key="3">
    <source>
        <dbReference type="ARBA" id="ARBA00012438"/>
    </source>
</evidence>
<dbReference type="Gene3D" id="1.10.287.130">
    <property type="match status" value="1"/>
</dbReference>
<name>A0A0A8B4C2_9ACTN</name>
<evidence type="ECO:0000256" key="5">
    <source>
        <dbReference type="ARBA" id="ARBA00022679"/>
    </source>
</evidence>
<reference evidence="11 12" key="2">
    <citation type="journal article" date="2015" name="Genome Announc.">
        <title>Complete Genome Sequence of Coriobacteriaceae Strain 68-1-3, a Novel Mucus-Degrading Isolate from the Swine Intestinal Tract.</title>
        <authorList>
            <person name="Looft T."/>
            <person name="Bayles D.O."/>
            <person name="Alt D.P."/>
            <person name="Stanton T.B."/>
        </authorList>
    </citation>
    <scope>NUCLEOTIDE SEQUENCE [LARGE SCALE GENOMIC DNA]</scope>
    <source>
        <strain evidence="11 12">68-1-3</strain>
    </source>
</reference>
<evidence type="ECO:0000256" key="9">
    <source>
        <dbReference type="SAM" id="Phobius"/>
    </source>
</evidence>
<dbReference type="Pfam" id="PF00512">
    <property type="entry name" value="HisKA"/>
    <property type="match status" value="1"/>
</dbReference>
<dbReference type="InterPro" id="IPR004358">
    <property type="entry name" value="Sig_transdc_His_kin-like_C"/>
</dbReference>
<accession>A0A0A8B4C2</accession>
<keyword evidence="7" id="KW-0902">Two-component regulatory system</keyword>
<dbReference type="GO" id="GO:0005886">
    <property type="term" value="C:plasma membrane"/>
    <property type="evidence" value="ECO:0007669"/>
    <property type="project" value="UniProtKB-SubCell"/>
</dbReference>
<dbReference type="InterPro" id="IPR050351">
    <property type="entry name" value="BphY/WalK/GraS-like"/>
</dbReference>
<dbReference type="EMBL" id="CP009302">
    <property type="protein sequence ID" value="AJC12356.1"/>
    <property type="molecule type" value="Genomic_DNA"/>
</dbReference>
<evidence type="ECO:0000313" key="11">
    <source>
        <dbReference type="EMBL" id="AJC12356.1"/>
    </source>
</evidence>
<dbReference type="SMART" id="SM00388">
    <property type="entry name" value="HisKA"/>
    <property type="match status" value="1"/>
</dbReference>
<dbReference type="InterPro" id="IPR036097">
    <property type="entry name" value="HisK_dim/P_sf"/>
</dbReference>
<dbReference type="Gene3D" id="3.30.565.10">
    <property type="entry name" value="Histidine kinase-like ATPase, C-terminal domain"/>
    <property type="match status" value="1"/>
</dbReference>
<dbReference type="GO" id="GO:0016036">
    <property type="term" value="P:cellular response to phosphate starvation"/>
    <property type="evidence" value="ECO:0007669"/>
    <property type="project" value="TreeGrafter"/>
</dbReference>
<evidence type="ECO:0000259" key="10">
    <source>
        <dbReference type="PROSITE" id="PS50109"/>
    </source>
</evidence>
<dbReference type="GO" id="GO:0000155">
    <property type="term" value="F:phosphorelay sensor kinase activity"/>
    <property type="evidence" value="ECO:0007669"/>
    <property type="project" value="InterPro"/>
</dbReference>
<dbReference type="Pfam" id="PF02518">
    <property type="entry name" value="HATPase_c"/>
    <property type="match status" value="1"/>
</dbReference>
<dbReference type="PANTHER" id="PTHR45453:SF1">
    <property type="entry name" value="PHOSPHATE REGULON SENSOR PROTEIN PHOR"/>
    <property type="match status" value="1"/>
</dbReference>
<dbReference type="STRING" id="1531429.JI75_06510"/>
<feature type="domain" description="Histidine kinase" evidence="10">
    <location>
        <begin position="221"/>
        <end position="438"/>
    </location>
</feature>
<dbReference type="InterPro" id="IPR003594">
    <property type="entry name" value="HATPase_dom"/>
</dbReference>
<evidence type="ECO:0000256" key="1">
    <source>
        <dbReference type="ARBA" id="ARBA00000085"/>
    </source>
</evidence>
<dbReference type="PANTHER" id="PTHR45453">
    <property type="entry name" value="PHOSPHATE REGULON SENSOR PROTEIN PHOR"/>
    <property type="match status" value="1"/>
</dbReference>
<keyword evidence="9" id="KW-0812">Transmembrane</keyword>
<sequence>MHSRASTAVIAAGSERQSKLSRRAIWRVAIQNVTLTLVLFVVCIAGFNIFLQARIYEKIDGKMESERTGFVTAQEDPDARGIRLPLGLLPIVYFWDDSTGYVNPFPASEAVPEDYEPLLAQEPPKGFSTQSVNGRSYRVYRVDYQDPLVFRYSHGDFTVSRTVSFKDVSNEVEIFQTLETGSVIICLFGGIIYGTISLAFARRSIAPIERAWQTQRTFLADTSHELRNPLAGIKANAELLLQTPDKTVLESIDGVSGILRNANRMSDMLSTLLTLARSDEDSDEIAHDRIDLSALLQSICDQFSQIAYARQIGLIGKIEGGLTIPGDEARLLEFFDVLLDNAVRYSMPERTVTVTAHREHRHAIVTIQDQGIGISEEELSTVFERFHRTQRSREMYPDGTGLGLPVAQWIARQHGAEFEIESKENKGTLVTVRFRIED</sequence>
<keyword evidence="4" id="KW-0597">Phosphoprotein</keyword>
<evidence type="ECO:0000256" key="4">
    <source>
        <dbReference type="ARBA" id="ARBA00022553"/>
    </source>
</evidence>
<keyword evidence="9" id="KW-0472">Membrane</keyword>
<keyword evidence="9" id="KW-1133">Transmembrane helix</keyword>
<dbReference type="HOGENOM" id="CLU_000445_89_6_11"/>
<gene>
    <name evidence="11" type="ORF">JI75_06510</name>
</gene>
<dbReference type="SUPFAM" id="SSF47384">
    <property type="entry name" value="Homodimeric domain of signal transducing histidine kinase"/>
    <property type="match status" value="1"/>
</dbReference>
<reference evidence="12" key="1">
    <citation type="submission" date="2014-08" db="EMBL/GenBank/DDBJ databases">
        <title>Coriobacteriaceae sp. complete genome.</title>
        <authorList>
            <person name="Looft T."/>
            <person name="Bayles D.O."/>
            <person name="Stanton T.B."/>
        </authorList>
    </citation>
    <scope>NUCLEOTIDE SEQUENCE [LARGE SCALE GENOMIC DNA]</scope>
    <source>
        <strain evidence="12">68-1-3</strain>
    </source>
</reference>
<dbReference type="KEGG" id="cbac:JI75_06510"/>
<evidence type="ECO:0000256" key="2">
    <source>
        <dbReference type="ARBA" id="ARBA00004236"/>
    </source>
</evidence>
<dbReference type="PRINTS" id="PR00344">
    <property type="entry name" value="BCTRLSENSOR"/>
</dbReference>
<evidence type="ECO:0000256" key="8">
    <source>
        <dbReference type="ARBA" id="ARBA00039401"/>
    </source>
</evidence>
<dbReference type="AlphaFoldDB" id="A0A0A8B4C2"/>
<evidence type="ECO:0000313" key="12">
    <source>
        <dbReference type="Proteomes" id="UP000031121"/>
    </source>
</evidence>
<dbReference type="InterPro" id="IPR005467">
    <property type="entry name" value="His_kinase_dom"/>
</dbReference>
<dbReference type="EC" id="2.7.13.3" evidence="3"/>
<comment type="catalytic activity">
    <reaction evidence="1">
        <text>ATP + protein L-histidine = ADP + protein N-phospho-L-histidine.</text>
        <dbReference type="EC" id="2.7.13.3"/>
    </reaction>
</comment>
<dbReference type="InterPro" id="IPR003661">
    <property type="entry name" value="HisK_dim/P_dom"/>
</dbReference>